<dbReference type="EMBL" id="JABANM010022613">
    <property type="protein sequence ID" value="KAF4719308.1"/>
    <property type="molecule type" value="Genomic_DNA"/>
</dbReference>
<gene>
    <name evidence="3" type="ORF">FOZ62_013002</name>
</gene>
<feature type="region of interest" description="Disordered" evidence="2">
    <location>
        <begin position="92"/>
        <end position="134"/>
    </location>
</feature>
<dbReference type="SUPFAM" id="SSF47113">
    <property type="entry name" value="Histone-fold"/>
    <property type="match status" value="1"/>
</dbReference>
<evidence type="ECO:0000256" key="2">
    <source>
        <dbReference type="SAM" id="MobiDB-lite"/>
    </source>
</evidence>
<dbReference type="PRINTS" id="PR00621">
    <property type="entry name" value="HISTONEH2B"/>
</dbReference>
<proteinExistence type="inferred from homology"/>
<dbReference type="Proteomes" id="UP000574390">
    <property type="component" value="Unassembled WGS sequence"/>
</dbReference>
<accession>A0A7J6REX8</accession>
<dbReference type="AlphaFoldDB" id="A0A7J6REX8"/>
<dbReference type="InterPro" id="IPR009072">
    <property type="entry name" value="Histone-fold"/>
</dbReference>
<dbReference type="PANTHER" id="PTHR23428">
    <property type="entry name" value="HISTONE H2B"/>
    <property type="match status" value="1"/>
</dbReference>
<dbReference type="Gene3D" id="1.10.20.10">
    <property type="entry name" value="Histone, subunit A"/>
    <property type="match status" value="1"/>
</dbReference>
<dbReference type="InterPro" id="IPR000558">
    <property type="entry name" value="Histone_H2B"/>
</dbReference>
<feature type="non-terminal residue" evidence="3">
    <location>
        <position position="166"/>
    </location>
</feature>
<feature type="region of interest" description="Disordered" evidence="2">
    <location>
        <begin position="1"/>
        <end position="45"/>
    </location>
</feature>
<feature type="compositionally biased region" description="Basic residues" evidence="2">
    <location>
        <begin position="119"/>
        <end position="134"/>
    </location>
</feature>
<organism evidence="3 4">
    <name type="scientific">Perkinsus olseni</name>
    <name type="common">Perkinsus atlanticus</name>
    <dbReference type="NCBI Taxonomy" id="32597"/>
    <lineage>
        <taxon>Eukaryota</taxon>
        <taxon>Sar</taxon>
        <taxon>Alveolata</taxon>
        <taxon>Perkinsozoa</taxon>
        <taxon>Perkinsea</taxon>
        <taxon>Perkinsida</taxon>
        <taxon>Perkinsidae</taxon>
        <taxon>Perkinsus</taxon>
    </lineage>
</organism>
<dbReference type="GO" id="GO:0003677">
    <property type="term" value="F:DNA binding"/>
    <property type="evidence" value="ECO:0007669"/>
    <property type="project" value="InterPro"/>
</dbReference>
<comment type="similarity">
    <text evidence="1">Belongs to the histone H2B family.</text>
</comment>
<evidence type="ECO:0000256" key="1">
    <source>
        <dbReference type="ARBA" id="ARBA00006846"/>
    </source>
</evidence>
<reference evidence="3 4" key="1">
    <citation type="submission" date="2020-04" db="EMBL/GenBank/DDBJ databases">
        <title>Perkinsus olseni comparative genomics.</title>
        <authorList>
            <person name="Bogema D.R."/>
        </authorList>
    </citation>
    <scope>NUCLEOTIDE SEQUENCE [LARGE SCALE GENOMIC DNA]</scope>
    <source>
        <strain evidence="3">ATCC PRA-205</strain>
    </source>
</reference>
<protein>
    <submittedName>
        <fullName evidence="3">Uncharacterized protein</fullName>
    </submittedName>
</protein>
<dbReference type="GO" id="GO:0000786">
    <property type="term" value="C:nucleosome"/>
    <property type="evidence" value="ECO:0007669"/>
    <property type="project" value="InterPro"/>
</dbReference>
<evidence type="ECO:0000313" key="4">
    <source>
        <dbReference type="Proteomes" id="UP000574390"/>
    </source>
</evidence>
<comment type="caution">
    <text evidence="3">The sequence shown here is derived from an EMBL/GenBank/DDBJ whole genome shotgun (WGS) entry which is preliminary data.</text>
</comment>
<evidence type="ECO:0000313" key="3">
    <source>
        <dbReference type="EMBL" id="KAF4719308.1"/>
    </source>
</evidence>
<name>A0A7J6REX8_PEROL</name>
<dbReference type="GO" id="GO:0030527">
    <property type="term" value="F:structural constituent of chromatin"/>
    <property type="evidence" value="ECO:0007669"/>
    <property type="project" value="InterPro"/>
</dbReference>
<dbReference type="GO" id="GO:0046982">
    <property type="term" value="F:protein heterodimerization activity"/>
    <property type="evidence" value="ECO:0007669"/>
    <property type="project" value="InterPro"/>
</dbReference>
<sequence length="166" mass="18336">MPAPTELVHPTHFAPPSSVREKSNTGIRHPIPPTSRQNVAPRASSARLSSVSASLYQFSDECSEELPRVERAIGDSRPVGNLGLNIQCRAVPAFNQGGPSESSADKIQRQVQTQGSGSPKKKDRKAGEKRRRRHAETYNTYIFRVLKQVHPNTGISKKSMMIMNSF</sequence>